<organism evidence="1 2">
    <name type="scientific">Pestalotiopsis fici (strain W106-1 / CGMCC3.15140)</name>
    <dbReference type="NCBI Taxonomy" id="1229662"/>
    <lineage>
        <taxon>Eukaryota</taxon>
        <taxon>Fungi</taxon>
        <taxon>Dikarya</taxon>
        <taxon>Ascomycota</taxon>
        <taxon>Pezizomycotina</taxon>
        <taxon>Sordariomycetes</taxon>
        <taxon>Xylariomycetidae</taxon>
        <taxon>Amphisphaeriales</taxon>
        <taxon>Sporocadaceae</taxon>
        <taxon>Pestalotiopsis</taxon>
    </lineage>
</organism>
<gene>
    <name evidence="1" type="ORF">PFICI_00305</name>
</gene>
<dbReference type="STRING" id="1229662.W3XLX0"/>
<evidence type="ECO:0000313" key="2">
    <source>
        <dbReference type="Proteomes" id="UP000030651"/>
    </source>
</evidence>
<dbReference type="EMBL" id="KI912109">
    <property type="protein sequence ID" value="ETS86477.1"/>
    <property type="molecule type" value="Genomic_DNA"/>
</dbReference>
<sequence>MSEQRSDNITGIESDPYIDWVEHTGEDMMNLNQLAMLPNSKHPINPVFVSLDLNWSIDSGRINQIGFAFFDTRELYMPWTHGPPVFVRTYDIEGETPASSLSNVPPTRIRQSDIRLVIMHNLCMPNMDKNGTKWRNVVLTGQNIRRNLFLLWSCVGLNVKAICPVMAVLDLEVLSPQLIPKQIMHRTFTEEENTGNKLRDLLRELGLRINHRELGNAGMDAKNALYATLTLAVRHWTADDVRHDRHAWGNIAGFINSVDWIFSAGEDYILEPFAASTTAVGVEGGALEVHLATPPSRSLVDIQAIRRYIADRDDPKTAVRRFVQASHNIRFVRPGNDHTVLPTGVPQLPN</sequence>
<dbReference type="InParanoid" id="W3XLX0"/>
<protein>
    <submittedName>
        <fullName evidence="1">Uncharacterized protein</fullName>
    </submittedName>
</protein>
<name>W3XLX0_PESFW</name>
<evidence type="ECO:0000313" key="1">
    <source>
        <dbReference type="EMBL" id="ETS86477.1"/>
    </source>
</evidence>
<dbReference type="Proteomes" id="UP000030651">
    <property type="component" value="Unassembled WGS sequence"/>
</dbReference>
<dbReference type="KEGG" id="pfy:PFICI_00305"/>
<dbReference type="GeneID" id="19265318"/>
<dbReference type="AlphaFoldDB" id="W3XLX0"/>
<reference evidence="2" key="1">
    <citation type="journal article" date="2015" name="BMC Genomics">
        <title>Genomic and transcriptomic analysis of the endophytic fungus Pestalotiopsis fici reveals its lifestyle and high potential for synthesis of natural products.</title>
        <authorList>
            <person name="Wang X."/>
            <person name="Zhang X."/>
            <person name="Liu L."/>
            <person name="Xiang M."/>
            <person name="Wang W."/>
            <person name="Sun X."/>
            <person name="Che Y."/>
            <person name="Guo L."/>
            <person name="Liu G."/>
            <person name="Guo L."/>
            <person name="Wang C."/>
            <person name="Yin W.B."/>
            <person name="Stadler M."/>
            <person name="Zhang X."/>
            <person name="Liu X."/>
        </authorList>
    </citation>
    <scope>NUCLEOTIDE SEQUENCE [LARGE SCALE GENOMIC DNA]</scope>
    <source>
        <strain evidence="2">W106-1 / CGMCC3.15140</strain>
    </source>
</reference>
<dbReference type="RefSeq" id="XP_007827077.1">
    <property type="nucleotide sequence ID" value="XM_007828886.1"/>
</dbReference>
<keyword evidence="2" id="KW-1185">Reference proteome</keyword>
<accession>W3XLX0</accession>
<dbReference type="HOGENOM" id="CLU_792509_0_0_1"/>
<proteinExistence type="predicted"/>